<dbReference type="AlphaFoldDB" id="A0A2J6RM33"/>
<evidence type="ECO:0000259" key="2">
    <source>
        <dbReference type="Pfam" id="PF20150"/>
    </source>
</evidence>
<dbReference type="EMBL" id="KZ613946">
    <property type="protein sequence ID" value="PMD39584.1"/>
    <property type="molecule type" value="Genomic_DNA"/>
</dbReference>
<dbReference type="OrthoDB" id="3513892at2759"/>
<dbReference type="Proteomes" id="UP000235786">
    <property type="component" value="Unassembled WGS sequence"/>
</dbReference>
<reference evidence="3 4" key="1">
    <citation type="submission" date="2016-04" db="EMBL/GenBank/DDBJ databases">
        <title>A degradative enzymes factory behind the ericoid mycorrhizal symbiosis.</title>
        <authorList>
            <consortium name="DOE Joint Genome Institute"/>
            <person name="Martino E."/>
            <person name="Morin E."/>
            <person name="Grelet G."/>
            <person name="Kuo A."/>
            <person name="Kohler A."/>
            <person name="Daghino S."/>
            <person name="Barry K."/>
            <person name="Choi C."/>
            <person name="Cichocki N."/>
            <person name="Clum A."/>
            <person name="Copeland A."/>
            <person name="Hainaut M."/>
            <person name="Haridas S."/>
            <person name="Labutti K."/>
            <person name="Lindquist E."/>
            <person name="Lipzen A."/>
            <person name="Khouja H.-R."/>
            <person name="Murat C."/>
            <person name="Ohm R."/>
            <person name="Olson A."/>
            <person name="Spatafora J."/>
            <person name="Veneault-Fourrey C."/>
            <person name="Henrissat B."/>
            <person name="Grigoriev I."/>
            <person name="Martin F."/>
            <person name="Perotto S."/>
        </authorList>
    </citation>
    <scope>NUCLEOTIDE SEQUENCE [LARGE SCALE GENOMIC DNA]</scope>
    <source>
        <strain evidence="3 4">F</strain>
    </source>
</reference>
<evidence type="ECO:0000313" key="4">
    <source>
        <dbReference type="Proteomes" id="UP000235786"/>
    </source>
</evidence>
<protein>
    <recommendedName>
        <fullName evidence="2">2EXR domain-containing protein</fullName>
    </recommendedName>
</protein>
<proteinExistence type="predicted"/>
<feature type="domain" description="2EXR" evidence="2">
    <location>
        <begin position="33"/>
        <end position="113"/>
    </location>
</feature>
<feature type="compositionally biased region" description="Acidic residues" evidence="1">
    <location>
        <begin position="289"/>
        <end position="327"/>
    </location>
</feature>
<evidence type="ECO:0000256" key="1">
    <source>
        <dbReference type="SAM" id="MobiDB-lite"/>
    </source>
</evidence>
<name>A0A2J6RM33_HYAVF</name>
<dbReference type="InterPro" id="IPR045518">
    <property type="entry name" value="2EXR"/>
</dbReference>
<sequence>MRRRSSCYYSIKKRLLLAHMPAMSDNPRALTSFTVFPNLPFELRCLIWETSCESRIIEISYDSEDGFSSSVDPPIALEVCQESRNHLLNNYPLCFGSIYHPAKIRFNFSIDTLYVDNSMEEDMAHVFSTFREREISSLKYLAIDNYYGNAPIEDDFDPFEGLKRAVKCLTSLRELLVVFHVDSLSPRIIGCGGDHNLRLYDSLPADLQHPTFELPALSALSLRDFESWELEIPSRPIYGWRRCPDSDDLMTSPRAFFGQDFDSDEDSEREWGGIPFPIAMGMGLFSPDYDSEMDEDEDDEDENEDEEGEETTDDEMPGLGSETDEEMPGLGDTSGDEEHRSEAASLD</sequence>
<evidence type="ECO:0000313" key="3">
    <source>
        <dbReference type="EMBL" id="PMD39584.1"/>
    </source>
</evidence>
<dbReference type="PANTHER" id="PTHR35910">
    <property type="entry name" value="2EXR DOMAIN-CONTAINING PROTEIN"/>
    <property type="match status" value="1"/>
</dbReference>
<dbReference type="Pfam" id="PF20150">
    <property type="entry name" value="2EXR"/>
    <property type="match status" value="1"/>
</dbReference>
<organism evidence="3 4">
    <name type="scientific">Hyaloscypha variabilis (strain UAMH 11265 / GT02V1 / F)</name>
    <name type="common">Meliniomyces variabilis</name>
    <dbReference type="NCBI Taxonomy" id="1149755"/>
    <lineage>
        <taxon>Eukaryota</taxon>
        <taxon>Fungi</taxon>
        <taxon>Dikarya</taxon>
        <taxon>Ascomycota</taxon>
        <taxon>Pezizomycotina</taxon>
        <taxon>Leotiomycetes</taxon>
        <taxon>Helotiales</taxon>
        <taxon>Hyaloscyphaceae</taxon>
        <taxon>Hyaloscypha</taxon>
        <taxon>Hyaloscypha variabilis</taxon>
    </lineage>
</organism>
<keyword evidence="4" id="KW-1185">Reference proteome</keyword>
<feature type="region of interest" description="Disordered" evidence="1">
    <location>
        <begin position="282"/>
        <end position="347"/>
    </location>
</feature>
<dbReference type="PANTHER" id="PTHR35910:SF6">
    <property type="entry name" value="2EXR DOMAIN-CONTAINING PROTEIN"/>
    <property type="match status" value="1"/>
</dbReference>
<feature type="compositionally biased region" description="Basic and acidic residues" evidence="1">
    <location>
        <begin position="336"/>
        <end position="347"/>
    </location>
</feature>
<accession>A0A2J6RM33</accession>
<gene>
    <name evidence="3" type="ORF">L207DRAFT_23822</name>
</gene>